<sequence>MTNWTGLTERATLHRLDGKSYFTSLDLKSGYYQMPRDKTAFLFPDVHYQFTRLPFGIINGPAVFQRMLGSLWFTIVMAFMDDLLIPSASIEEGLQC</sequence>
<dbReference type="SUPFAM" id="SSF56672">
    <property type="entry name" value="DNA/RNA polymerases"/>
    <property type="match status" value="1"/>
</dbReference>
<comment type="caution">
    <text evidence="2">The sequence shown here is derived from an EMBL/GenBank/DDBJ whole genome shotgun (WGS) entry which is preliminary data.</text>
</comment>
<keyword evidence="2" id="KW-0808">Transferase</keyword>
<feature type="domain" description="Reverse transcriptase" evidence="1">
    <location>
        <begin position="10"/>
        <end position="93"/>
    </location>
</feature>
<dbReference type="Gene3D" id="3.30.70.270">
    <property type="match status" value="1"/>
</dbReference>
<protein>
    <submittedName>
        <fullName evidence="2">Reverse transcriptase (RNA-dependent DNA polymerase)</fullName>
    </submittedName>
</protein>
<evidence type="ECO:0000313" key="2">
    <source>
        <dbReference type="EMBL" id="KAK9745512.1"/>
    </source>
</evidence>
<dbReference type="GO" id="GO:0003964">
    <property type="term" value="F:RNA-directed DNA polymerase activity"/>
    <property type="evidence" value="ECO:0007669"/>
    <property type="project" value="UniProtKB-KW"/>
</dbReference>
<keyword evidence="2" id="KW-0548">Nucleotidyltransferase</keyword>
<keyword evidence="2" id="KW-0695">RNA-directed DNA polymerase</keyword>
<dbReference type="Gene3D" id="3.10.10.10">
    <property type="entry name" value="HIV Type 1 Reverse Transcriptase, subunit A, domain 1"/>
    <property type="match status" value="1"/>
</dbReference>
<dbReference type="Pfam" id="PF00078">
    <property type="entry name" value="RVT_1"/>
    <property type="match status" value="1"/>
</dbReference>
<gene>
    <name evidence="2" type="ORF">QE152_g6879</name>
</gene>
<dbReference type="PANTHER" id="PTHR33064">
    <property type="entry name" value="POL PROTEIN"/>
    <property type="match status" value="1"/>
</dbReference>
<dbReference type="InterPro" id="IPR000477">
    <property type="entry name" value="RT_dom"/>
</dbReference>
<reference evidence="2 3" key="1">
    <citation type="journal article" date="2024" name="BMC Genomics">
        <title>De novo assembly and annotation of Popillia japonica's genome with initial clues to its potential as an invasive pest.</title>
        <authorList>
            <person name="Cucini C."/>
            <person name="Boschi S."/>
            <person name="Funari R."/>
            <person name="Cardaioli E."/>
            <person name="Iannotti N."/>
            <person name="Marturano G."/>
            <person name="Paoli F."/>
            <person name="Bruttini M."/>
            <person name="Carapelli A."/>
            <person name="Frati F."/>
            <person name="Nardi F."/>
        </authorList>
    </citation>
    <scope>NUCLEOTIDE SEQUENCE [LARGE SCALE GENOMIC DNA]</scope>
    <source>
        <strain evidence="2">DMR45628</strain>
    </source>
</reference>
<dbReference type="CDD" id="cd01647">
    <property type="entry name" value="RT_LTR"/>
    <property type="match status" value="1"/>
</dbReference>
<dbReference type="EMBL" id="JASPKY010000048">
    <property type="protein sequence ID" value="KAK9745512.1"/>
    <property type="molecule type" value="Genomic_DNA"/>
</dbReference>
<dbReference type="InterPro" id="IPR043128">
    <property type="entry name" value="Rev_trsase/Diguanyl_cyclase"/>
</dbReference>
<organism evidence="2 3">
    <name type="scientific">Popillia japonica</name>
    <name type="common">Japanese beetle</name>
    <dbReference type="NCBI Taxonomy" id="7064"/>
    <lineage>
        <taxon>Eukaryota</taxon>
        <taxon>Metazoa</taxon>
        <taxon>Ecdysozoa</taxon>
        <taxon>Arthropoda</taxon>
        <taxon>Hexapoda</taxon>
        <taxon>Insecta</taxon>
        <taxon>Pterygota</taxon>
        <taxon>Neoptera</taxon>
        <taxon>Endopterygota</taxon>
        <taxon>Coleoptera</taxon>
        <taxon>Polyphaga</taxon>
        <taxon>Scarabaeiformia</taxon>
        <taxon>Scarabaeidae</taxon>
        <taxon>Rutelinae</taxon>
        <taxon>Popillia</taxon>
    </lineage>
</organism>
<name>A0AAW1MDW0_POPJA</name>
<dbReference type="Proteomes" id="UP001458880">
    <property type="component" value="Unassembled WGS sequence"/>
</dbReference>
<dbReference type="InterPro" id="IPR051320">
    <property type="entry name" value="Viral_Replic_Matur_Polypro"/>
</dbReference>
<dbReference type="AlphaFoldDB" id="A0AAW1MDW0"/>
<keyword evidence="3" id="KW-1185">Reference proteome</keyword>
<evidence type="ECO:0000313" key="3">
    <source>
        <dbReference type="Proteomes" id="UP001458880"/>
    </source>
</evidence>
<dbReference type="InterPro" id="IPR043502">
    <property type="entry name" value="DNA/RNA_pol_sf"/>
</dbReference>
<proteinExistence type="predicted"/>
<accession>A0AAW1MDW0</accession>
<dbReference type="PANTHER" id="PTHR33064:SF37">
    <property type="entry name" value="RIBONUCLEASE H"/>
    <property type="match status" value="1"/>
</dbReference>
<evidence type="ECO:0000259" key="1">
    <source>
        <dbReference type="Pfam" id="PF00078"/>
    </source>
</evidence>